<dbReference type="InterPro" id="IPR013766">
    <property type="entry name" value="Thioredoxin_domain"/>
</dbReference>
<dbReference type="GO" id="GO:0016853">
    <property type="term" value="F:isomerase activity"/>
    <property type="evidence" value="ECO:0007669"/>
    <property type="project" value="UniProtKB-KW"/>
</dbReference>
<dbReference type="Pfam" id="PF14289">
    <property type="entry name" value="DUF4369"/>
    <property type="match status" value="1"/>
</dbReference>
<keyword evidence="7" id="KW-1185">Reference proteome</keyword>
<gene>
    <name evidence="6" type="ORF">SAMN05421820_112178</name>
</gene>
<dbReference type="PANTHER" id="PTHR42852:SF6">
    <property type="entry name" value="THIOL:DISULFIDE INTERCHANGE PROTEIN DSBE"/>
    <property type="match status" value="1"/>
</dbReference>
<dbReference type="SUPFAM" id="SSF52833">
    <property type="entry name" value="Thioredoxin-like"/>
    <property type="match status" value="1"/>
</dbReference>
<dbReference type="OrthoDB" id="640250at2"/>
<protein>
    <submittedName>
        <fullName evidence="6">Thiol-disulfide isomerase or thioredoxin</fullName>
    </submittedName>
</protein>
<dbReference type="AlphaFoldDB" id="A0A1H0HKY4"/>
<name>A0A1H0HKY4_9SPHI</name>
<proteinExistence type="predicted"/>
<keyword evidence="3" id="KW-1015">Disulfide bond</keyword>
<accession>A0A1H0HKY4</accession>
<evidence type="ECO:0000313" key="7">
    <source>
        <dbReference type="Proteomes" id="UP000183200"/>
    </source>
</evidence>
<keyword evidence="4" id="KW-0676">Redox-active center</keyword>
<dbReference type="Pfam" id="PF00578">
    <property type="entry name" value="AhpC-TSA"/>
    <property type="match status" value="1"/>
</dbReference>
<reference evidence="7" key="1">
    <citation type="submission" date="2016-10" db="EMBL/GenBank/DDBJ databases">
        <authorList>
            <person name="Varghese N."/>
            <person name="Submissions S."/>
        </authorList>
    </citation>
    <scope>NUCLEOTIDE SEQUENCE [LARGE SCALE GENOMIC DNA]</scope>
    <source>
        <strain evidence="7">DSM 19110</strain>
    </source>
</reference>
<dbReference type="GO" id="GO:0030313">
    <property type="term" value="C:cell envelope"/>
    <property type="evidence" value="ECO:0007669"/>
    <property type="project" value="UniProtKB-SubCell"/>
</dbReference>
<evidence type="ECO:0000256" key="3">
    <source>
        <dbReference type="ARBA" id="ARBA00023157"/>
    </source>
</evidence>
<dbReference type="InterPro" id="IPR025380">
    <property type="entry name" value="DUF4369"/>
</dbReference>
<keyword evidence="6" id="KW-0413">Isomerase</keyword>
<dbReference type="InterPro" id="IPR036249">
    <property type="entry name" value="Thioredoxin-like_sf"/>
</dbReference>
<dbReference type="PANTHER" id="PTHR42852">
    <property type="entry name" value="THIOL:DISULFIDE INTERCHANGE PROTEIN DSBE"/>
    <property type="match status" value="1"/>
</dbReference>
<dbReference type="GO" id="GO:0017004">
    <property type="term" value="P:cytochrome complex assembly"/>
    <property type="evidence" value="ECO:0007669"/>
    <property type="project" value="UniProtKB-KW"/>
</dbReference>
<sequence length="397" mass="44819">MKKILLALSLVPAIGMCQLKNKTFTIEGKVADTKRAVNNTIYLKYQQNGQQFTDSAVLNNGNYHFKGSLQYPVKAVIQLKVADSVEKYYRSTRLLKDYAHEFYLDEGTLLANSSEKLQQTIIKGALAETDHQQLMAKLAPFYTRSAALYESEGRKIYESKDVQAIAKYTKKSYAIQDQIDSVERDFMVTHLESGIAFDMLQEYTRSTLEPSEIEPMFQKLQSSLKASAEGIAYAARIEKAKKTAIGALAPDFILKDRNGKDQSLSSLKGKLVLLDFWGSWCMPCRQTHPHLKELYSGYKSKGLEILGVSNESGNPETDYKKWTTALDEDKMDWINVLNTNNRSDKNKGILSDYAVNAFPTKVLIDRNGIIIKRFVGNTSKNAELLDEIVKQQLKSTK</sequence>
<dbReference type="Gene3D" id="3.40.30.10">
    <property type="entry name" value="Glutaredoxin"/>
    <property type="match status" value="1"/>
</dbReference>
<dbReference type="PROSITE" id="PS51352">
    <property type="entry name" value="THIOREDOXIN_2"/>
    <property type="match status" value="1"/>
</dbReference>
<dbReference type="Proteomes" id="UP000183200">
    <property type="component" value="Unassembled WGS sequence"/>
</dbReference>
<comment type="subcellular location">
    <subcellularLocation>
        <location evidence="1">Cell envelope</location>
    </subcellularLocation>
</comment>
<evidence type="ECO:0000256" key="1">
    <source>
        <dbReference type="ARBA" id="ARBA00004196"/>
    </source>
</evidence>
<organism evidence="6 7">
    <name type="scientific">Pedobacter steynii</name>
    <dbReference type="NCBI Taxonomy" id="430522"/>
    <lineage>
        <taxon>Bacteria</taxon>
        <taxon>Pseudomonadati</taxon>
        <taxon>Bacteroidota</taxon>
        <taxon>Sphingobacteriia</taxon>
        <taxon>Sphingobacteriales</taxon>
        <taxon>Sphingobacteriaceae</taxon>
        <taxon>Pedobacter</taxon>
    </lineage>
</organism>
<dbReference type="InterPro" id="IPR050553">
    <property type="entry name" value="Thioredoxin_ResA/DsbE_sf"/>
</dbReference>
<dbReference type="GO" id="GO:0016491">
    <property type="term" value="F:oxidoreductase activity"/>
    <property type="evidence" value="ECO:0007669"/>
    <property type="project" value="InterPro"/>
</dbReference>
<evidence type="ECO:0000259" key="5">
    <source>
        <dbReference type="PROSITE" id="PS51352"/>
    </source>
</evidence>
<dbReference type="RefSeq" id="WP_074612155.1">
    <property type="nucleotide sequence ID" value="NZ_FNGY01000012.1"/>
</dbReference>
<keyword evidence="2" id="KW-0201">Cytochrome c-type biogenesis</keyword>
<evidence type="ECO:0000256" key="4">
    <source>
        <dbReference type="ARBA" id="ARBA00023284"/>
    </source>
</evidence>
<evidence type="ECO:0000256" key="2">
    <source>
        <dbReference type="ARBA" id="ARBA00022748"/>
    </source>
</evidence>
<feature type="domain" description="Thioredoxin" evidence="5">
    <location>
        <begin position="243"/>
        <end position="394"/>
    </location>
</feature>
<dbReference type="GO" id="GO:0016209">
    <property type="term" value="F:antioxidant activity"/>
    <property type="evidence" value="ECO:0007669"/>
    <property type="project" value="InterPro"/>
</dbReference>
<dbReference type="InterPro" id="IPR000866">
    <property type="entry name" value="AhpC/TSA"/>
</dbReference>
<dbReference type="EMBL" id="FNGY01000012">
    <property type="protein sequence ID" value="SDO19724.1"/>
    <property type="molecule type" value="Genomic_DNA"/>
</dbReference>
<dbReference type="CDD" id="cd02966">
    <property type="entry name" value="TlpA_like_family"/>
    <property type="match status" value="1"/>
</dbReference>
<evidence type="ECO:0000313" key="6">
    <source>
        <dbReference type="EMBL" id="SDO19724.1"/>
    </source>
</evidence>